<reference evidence="3" key="1">
    <citation type="journal article" date="2017" name="Nat. Ecol. Evol.">
        <title>Genome expansion and lineage-specific genetic innovations in the forest pathogenic fungi Armillaria.</title>
        <authorList>
            <person name="Sipos G."/>
            <person name="Prasanna A.N."/>
            <person name="Walter M.C."/>
            <person name="O'Connor E."/>
            <person name="Balint B."/>
            <person name="Krizsan K."/>
            <person name="Kiss B."/>
            <person name="Hess J."/>
            <person name="Varga T."/>
            <person name="Slot J."/>
            <person name="Riley R."/>
            <person name="Boka B."/>
            <person name="Rigling D."/>
            <person name="Barry K."/>
            <person name="Lee J."/>
            <person name="Mihaltcheva S."/>
            <person name="LaButti K."/>
            <person name="Lipzen A."/>
            <person name="Waldron R."/>
            <person name="Moloney N.M."/>
            <person name="Sperisen C."/>
            <person name="Kredics L."/>
            <person name="Vagvoelgyi C."/>
            <person name="Patrignani A."/>
            <person name="Fitzpatrick D."/>
            <person name="Nagy I."/>
            <person name="Doyle S."/>
            <person name="Anderson J.B."/>
            <person name="Grigoriev I.V."/>
            <person name="Gueldener U."/>
            <person name="Muensterkoetter M."/>
            <person name="Nagy L.G."/>
        </authorList>
    </citation>
    <scope>NUCLEOTIDE SEQUENCE [LARGE SCALE GENOMIC DNA]</scope>
    <source>
        <strain evidence="3">C18/9</strain>
    </source>
</reference>
<gene>
    <name evidence="2" type="ORF">ARMOST_22555</name>
</gene>
<sequence length="360" mass="40450">MFINISDDEPVPGVDKGKARMKTPLFELSDDEDEKGSTESMPLHETWFTKTKEGQLPVMDKDLYPSITELSSGSFLDPNYAPSAKVQGGEEEESTTHASRLLGIGLISIIASPILTNVTHQDHPLLIWSQLHSEFLDKILKLDDELVLHCPACPQPSINLPPDWNKNLAPRWLYCLFLAIDANFWLCRLNVSSDESDPSLNLRYAYFIEETTFRSYLDTFGKVIPEEEKSTCNNHDAIKLANSRDGHGAMATGNILYLVPKFHLPAHVLKCRNNFSFNFSTRVGRTNGEAPEHGWAATNTLAMSTKEMGSGAHRDTLDDHFGDYNWRKIIILADTLCNQLKEAVKAHTEHVKEFIGYDAL</sequence>
<dbReference type="STRING" id="47428.A0A284SD72"/>
<evidence type="ECO:0008006" key="4">
    <source>
        <dbReference type="Google" id="ProtNLM"/>
    </source>
</evidence>
<feature type="compositionally biased region" description="Acidic residues" evidence="1">
    <location>
        <begin position="1"/>
        <end position="10"/>
    </location>
</feature>
<feature type="region of interest" description="Disordered" evidence="1">
    <location>
        <begin position="1"/>
        <end position="40"/>
    </location>
</feature>
<dbReference type="InterPro" id="IPR040521">
    <property type="entry name" value="KDZ"/>
</dbReference>
<dbReference type="AlphaFoldDB" id="A0A284SD72"/>
<keyword evidence="3" id="KW-1185">Reference proteome</keyword>
<accession>A0A284SD72</accession>
<organism evidence="2 3">
    <name type="scientific">Armillaria ostoyae</name>
    <name type="common">Armillaria root rot fungus</name>
    <dbReference type="NCBI Taxonomy" id="47428"/>
    <lineage>
        <taxon>Eukaryota</taxon>
        <taxon>Fungi</taxon>
        <taxon>Dikarya</taxon>
        <taxon>Basidiomycota</taxon>
        <taxon>Agaricomycotina</taxon>
        <taxon>Agaricomycetes</taxon>
        <taxon>Agaricomycetidae</taxon>
        <taxon>Agaricales</taxon>
        <taxon>Marasmiineae</taxon>
        <taxon>Physalacriaceae</taxon>
        <taxon>Armillaria</taxon>
    </lineage>
</organism>
<dbReference type="Pfam" id="PF18758">
    <property type="entry name" value="KDZ"/>
    <property type="match status" value="1"/>
</dbReference>
<evidence type="ECO:0000313" key="3">
    <source>
        <dbReference type="Proteomes" id="UP000219338"/>
    </source>
</evidence>
<name>A0A284SD72_ARMOS</name>
<proteinExistence type="predicted"/>
<dbReference type="Proteomes" id="UP000219338">
    <property type="component" value="Unassembled WGS sequence"/>
</dbReference>
<dbReference type="OMA" id="QLPVMDK"/>
<protein>
    <recommendedName>
        <fullName evidence="4">CxC2-like cysteine cluster KDZ transposase-associated domain-containing protein</fullName>
    </recommendedName>
</protein>
<dbReference type="EMBL" id="FUEG01000078">
    <property type="protein sequence ID" value="SJL18952.1"/>
    <property type="molecule type" value="Genomic_DNA"/>
</dbReference>
<evidence type="ECO:0000313" key="2">
    <source>
        <dbReference type="EMBL" id="SJL18952.1"/>
    </source>
</evidence>
<dbReference type="OrthoDB" id="3235114at2759"/>
<evidence type="ECO:0000256" key="1">
    <source>
        <dbReference type="SAM" id="MobiDB-lite"/>
    </source>
</evidence>